<dbReference type="EMBL" id="ML991793">
    <property type="protein sequence ID" value="KAF2235109.1"/>
    <property type="molecule type" value="Genomic_DNA"/>
</dbReference>
<organism evidence="2 3">
    <name type="scientific">Viridothelium virens</name>
    <name type="common">Speckled blister lichen</name>
    <name type="synonym">Trypethelium virens</name>
    <dbReference type="NCBI Taxonomy" id="1048519"/>
    <lineage>
        <taxon>Eukaryota</taxon>
        <taxon>Fungi</taxon>
        <taxon>Dikarya</taxon>
        <taxon>Ascomycota</taxon>
        <taxon>Pezizomycotina</taxon>
        <taxon>Dothideomycetes</taxon>
        <taxon>Dothideomycetes incertae sedis</taxon>
        <taxon>Trypetheliales</taxon>
        <taxon>Trypetheliaceae</taxon>
        <taxon>Viridothelium</taxon>
    </lineage>
</organism>
<dbReference type="OrthoDB" id="19045at2759"/>
<dbReference type="PANTHER" id="PTHR12083">
    <property type="entry name" value="BIFUNCTIONAL POLYNUCLEOTIDE PHOSPHATASE/KINASE"/>
    <property type="match status" value="1"/>
</dbReference>
<dbReference type="NCBIfam" id="TIGR01664">
    <property type="entry name" value="DNA-3'-Pase"/>
    <property type="match status" value="1"/>
</dbReference>
<proteinExistence type="predicted"/>
<reference evidence="2" key="1">
    <citation type="journal article" date="2020" name="Stud. Mycol.">
        <title>101 Dothideomycetes genomes: a test case for predicting lifestyles and emergence of pathogens.</title>
        <authorList>
            <person name="Haridas S."/>
            <person name="Albert R."/>
            <person name="Binder M."/>
            <person name="Bloem J."/>
            <person name="Labutti K."/>
            <person name="Salamov A."/>
            <person name="Andreopoulos B."/>
            <person name="Baker S."/>
            <person name="Barry K."/>
            <person name="Bills G."/>
            <person name="Bluhm B."/>
            <person name="Cannon C."/>
            <person name="Castanera R."/>
            <person name="Culley D."/>
            <person name="Daum C."/>
            <person name="Ezra D."/>
            <person name="Gonzalez J."/>
            <person name="Henrissat B."/>
            <person name="Kuo A."/>
            <person name="Liang C."/>
            <person name="Lipzen A."/>
            <person name="Lutzoni F."/>
            <person name="Magnuson J."/>
            <person name="Mondo S."/>
            <person name="Nolan M."/>
            <person name="Ohm R."/>
            <person name="Pangilinan J."/>
            <person name="Park H.-J."/>
            <person name="Ramirez L."/>
            <person name="Alfaro M."/>
            <person name="Sun H."/>
            <person name="Tritt A."/>
            <person name="Yoshinaga Y."/>
            <person name="Zwiers L.-H."/>
            <person name="Turgeon B."/>
            <person name="Goodwin S."/>
            <person name="Spatafora J."/>
            <person name="Crous P."/>
            <person name="Grigoriev I."/>
        </authorList>
    </citation>
    <scope>NUCLEOTIDE SEQUENCE</scope>
    <source>
        <strain evidence="2">Tuck. ex Michener</strain>
    </source>
</reference>
<dbReference type="InterPro" id="IPR027417">
    <property type="entry name" value="P-loop_NTPase"/>
</dbReference>
<gene>
    <name evidence="2" type="ORF">EV356DRAFT_445533</name>
</gene>
<evidence type="ECO:0000313" key="3">
    <source>
        <dbReference type="Proteomes" id="UP000800092"/>
    </source>
</evidence>
<dbReference type="InterPro" id="IPR013954">
    <property type="entry name" value="PNK3P"/>
</dbReference>
<dbReference type="GO" id="GO:0006281">
    <property type="term" value="P:DNA repair"/>
    <property type="evidence" value="ECO:0007669"/>
    <property type="project" value="TreeGrafter"/>
</dbReference>
<protein>
    <submittedName>
        <fullName evidence="2">PNK3P-domain-containing protein</fullName>
    </submittedName>
</protein>
<dbReference type="InterPro" id="IPR006551">
    <property type="entry name" value="Polynucleotide_phosphatase"/>
</dbReference>
<dbReference type="GO" id="GO:0046403">
    <property type="term" value="F:polynucleotide 3'-phosphatase activity"/>
    <property type="evidence" value="ECO:0007669"/>
    <property type="project" value="TreeGrafter"/>
</dbReference>
<dbReference type="InterPro" id="IPR023214">
    <property type="entry name" value="HAD_sf"/>
</dbReference>
<dbReference type="Gene3D" id="3.40.50.300">
    <property type="entry name" value="P-loop containing nucleotide triphosphate hydrolases"/>
    <property type="match status" value="1"/>
</dbReference>
<dbReference type="NCBIfam" id="TIGR01662">
    <property type="entry name" value="HAD-SF-IIIA"/>
    <property type="match status" value="1"/>
</dbReference>
<dbReference type="SUPFAM" id="SSF56784">
    <property type="entry name" value="HAD-like"/>
    <property type="match status" value="1"/>
</dbReference>
<dbReference type="GO" id="GO:0046404">
    <property type="term" value="F:ATP-dependent polydeoxyribonucleotide 5'-hydroxyl-kinase activity"/>
    <property type="evidence" value="ECO:0007669"/>
    <property type="project" value="TreeGrafter"/>
</dbReference>
<dbReference type="SUPFAM" id="SSF52540">
    <property type="entry name" value="P-loop containing nucleoside triphosphate hydrolases"/>
    <property type="match status" value="1"/>
</dbReference>
<sequence length="441" mass="49060">MKRLNSGAGSVSPPPVKRKIQSTTTSNTVASFFTPTSRKEPEKVSWKSVDQTLLVGQHGDLAQGKTRPRKIAAFDFDSTLITSVSGKKFAKDATDWKWWHGSVPGTIKRLAAEDYLVLVLSNQAGITLATGSKTSKSDQKRLSDFKDKATAVLNQLDLPVTLYAATEKDRYRKPRIGMWEELRKNYDLEAPDSIDLSNSVFVGDAGGRTGSTKGGISKDFSCSDRNFAANTGIAFRTPEEFFLGEDAKPFMRDFDPSTYVGEAAAAATDATPFLFSKSNGVEIVLCCGSPGAGKSTFYWNHLKPLGYERVNQDILKTRDRCLKVAADYVEEGKSVAVDNTNADIDTRGEWIKLSRRLDIPIRCVLFTATTKLCEHNDVVRALNGSLMNPEQRSILPKMAFTGFMSRYREPTLKEGFQEIIKTDFKFEGTEEQKAIWQQYWL</sequence>
<evidence type="ECO:0000313" key="2">
    <source>
        <dbReference type="EMBL" id="KAF2235109.1"/>
    </source>
</evidence>
<dbReference type="Pfam" id="PF13671">
    <property type="entry name" value="AAA_33"/>
    <property type="match status" value="1"/>
</dbReference>
<feature type="region of interest" description="Disordered" evidence="1">
    <location>
        <begin position="1"/>
        <end position="36"/>
    </location>
</feature>
<dbReference type="GO" id="GO:0003690">
    <property type="term" value="F:double-stranded DNA binding"/>
    <property type="evidence" value="ECO:0007669"/>
    <property type="project" value="TreeGrafter"/>
</dbReference>
<dbReference type="Gene3D" id="3.40.50.1000">
    <property type="entry name" value="HAD superfamily/HAD-like"/>
    <property type="match status" value="1"/>
</dbReference>
<evidence type="ECO:0000256" key="1">
    <source>
        <dbReference type="SAM" id="MobiDB-lite"/>
    </source>
</evidence>
<accession>A0A6A6HB89</accession>
<dbReference type="InterPro" id="IPR036412">
    <property type="entry name" value="HAD-like_sf"/>
</dbReference>
<dbReference type="AlphaFoldDB" id="A0A6A6HB89"/>
<dbReference type="PANTHER" id="PTHR12083:SF9">
    <property type="entry name" value="BIFUNCTIONAL POLYNUCLEOTIDE PHOSPHATASE_KINASE"/>
    <property type="match status" value="1"/>
</dbReference>
<dbReference type="Pfam" id="PF08645">
    <property type="entry name" value="PNK3P"/>
    <property type="match status" value="1"/>
</dbReference>
<dbReference type="FunFam" id="3.40.50.300:FF:002548">
    <property type="entry name" value="DNA kinase/phosphatase Pnk1"/>
    <property type="match status" value="1"/>
</dbReference>
<feature type="compositionally biased region" description="Polar residues" evidence="1">
    <location>
        <begin position="21"/>
        <end position="36"/>
    </location>
</feature>
<dbReference type="InterPro" id="IPR006549">
    <property type="entry name" value="HAD-SF_hydro_IIIA"/>
</dbReference>
<name>A0A6A6HB89_VIRVR</name>
<dbReference type="FunFam" id="3.40.50.1000:FF:000078">
    <property type="entry name" value="Bifunctional polynucleotide phosphatase/kinase"/>
    <property type="match status" value="1"/>
</dbReference>
<keyword evidence="3" id="KW-1185">Reference proteome</keyword>
<dbReference type="Proteomes" id="UP000800092">
    <property type="component" value="Unassembled WGS sequence"/>
</dbReference>